<dbReference type="PROSITE" id="PS51257">
    <property type="entry name" value="PROKAR_LIPOPROTEIN"/>
    <property type="match status" value="1"/>
</dbReference>
<comment type="caution">
    <text evidence="2">The sequence shown here is derived from an EMBL/GenBank/DDBJ whole genome shotgun (WGS) entry which is preliminary data.</text>
</comment>
<dbReference type="Gene3D" id="3.90.1200.10">
    <property type="match status" value="1"/>
</dbReference>
<dbReference type="PANTHER" id="PTHR21310">
    <property type="entry name" value="AMINOGLYCOSIDE PHOSPHOTRANSFERASE-RELATED-RELATED"/>
    <property type="match status" value="1"/>
</dbReference>
<dbReference type="Proteomes" id="UP001651050">
    <property type="component" value="Unassembled WGS sequence"/>
</dbReference>
<evidence type="ECO:0000313" key="2">
    <source>
        <dbReference type="EMBL" id="MCK9796071.1"/>
    </source>
</evidence>
<evidence type="ECO:0000259" key="1">
    <source>
        <dbReference type="Pfam" id="PF01636"/>
    </source>
</evidence>
<organism evidence="2 3">
    <name type="scientific">Isoptericola peretonis</name>
    <dbReference type="NCBI Taxonomy" id="2918523"/>
    <lineage>
        <taxon>Bacteria</taxon>
        <taxon>Bacillati</taxon>
        <taxon>Actinomycetota</taxon>
        <taxon>Actinomycetes</taxon>
        <taxon>Micrococcales</taxon>
        <taxon>Promicromonosporaceae</taxon>
        <taxon>Isoptericola</taxon>
    </lineage>
</organism>
<proteinExistence type="predicted"/>
<dbReference type="SUPFAM" id="SSF56112">
    <property type="entry name" value="Protein kinase-like (PK-like)"/>
    <property type="match status" value="1"/>
</dbReference>
<dbReference type="Gene3D" id="3.30.200.20">
    <property type="entry name" value="Phosphorylase Kinase, domain 1"/>
    <property type="match status" value="1"/>
</dbReference>
<keyword evidence="3" id="KW-1185">Reference proteome</keyword>
<name>A0ABT0J999_9MICO</name>
<dbReference type="InterPro" id="IPR002575">
    <property type="entry name" value="Aminoglycoside_PTrfase"/>
</dbReference>
<evidence type="ECO:0000313" key="3">
    <source>
        <dbReference type="Proteomes" id="UP001651050"/>
    </source>
</evidence>
<gene>
    <name evidence="2" type="ORF">M1843_20200</name>
</gene>
<reference evidence="2 3" key="1">
    <citation type="submission" date="2022-02" db="EMBL/GenBank/DDBJ databases">
        <title>The car tank lid bacteriome: a reservoir of bacteria with potential in bioremediation of fuel.</title>
        <authorList>
            <person name="Vidal-Verdu A."/>
            <person name="Gomez-Martinez D."/>
            <person name="Latorre-Perez A."/>
            <person name="Pereto J."/>
            <person name="Porcar M."/>
        </authorList>
    </citation>
    <scope>NUCLEOTIDE SEQUENCE [LARGE SCALE GENOMIC DNA]</scope>
    <source>
        <strain evidence="2 3">4D.3</strain>
    </source>
</reference>
<dbReference type="PANTHER" id="PTHR21310:SF15">
    <property type="entry name" value="AMINOGLYCOSIDE PHOSPHOTRANSFERASE DOMAIN-CONTAINING PROTEIN"/>
    <property type="match status" value="1"/>
</dbReference>
<protein>
    <submittedName>
        <fullName evidence="2">Aminoglycoside phosphotransferase family protein</fullName>
    </submittedName>
</protein>
<sequence>MLTKTAVTDDQVVALLAPLGEVRRVAPLSGGLFACVLRADLDDGRTVVVKVTGADTSRLLRYEHGVLGTEAEADRLAHAAGLPVPRVLHVDTTRDHVDGDALVTTFLDGDLWRKLESAPGLDDASAARARRSLGALMARLHRITGDRFGYPAPEASLTAATWPEAFAGMLDAVLDDAARWGVDLPTERLRTAVARHHDLLATVTTPRLVHADLWQGNLLLDPVEHTVVGAIDAERALWGDPVFELVGADQLGAGAVDADLLAGYRDAGGDLGVGDGTPGAGDPAAWHRLRLYRAYYACLLVVEIVPRGYAGDWVPGYERTARANLLRVLDELGV</sequence>
<dbReference type="RefSeq" id="WP_416345928.1">
    <property type="nucleotide sequence ID" value="NZ_JALQCY010000009.1"/>
</dbReference>
<accession>A0ABT0J999</accession>
<dbReference type="InterPro" id="IPR051678">
    <property type="entry name" value="AGP_Transferase"/>
</dbReference>
<feature type="domain" description="Aminoglycoside phosphotransferase" evidence="1">
    <location>
        <begin position="42"/>
        <end position="275"/>
    </location>
</feature>
<dbReference type="Pfam" id="PF01636">
    <property type="entry name" value="APH"/>
    <property type="match status" value="1"/>
</dbReference>
<dbReference type="EMBL" id="JALQCY010000009">
    <property type="protein sequence ID" value="MCK9796071.1"/>
    <property type="molecule type" value="Genomic_DNA"/>
</dbReference>
<dbReference type="InterPro" id="IPR011009">
    <property type="entry name" value="Kinase-like_dom_sf"/>
</dbReference>